<accession>A0AAF0CHE7</accession>
<dbReference type="Pfam" id="PF05635">
    <property type="entry name" value="23S_rRNA_IVP"/>
    <property type="match status" value="1"/>
</dbReference>
<proteinExistence type="predicted"/>
<dbReference type="RefSeq" id="WP_274493714.1">
    <property type="nucleotide sequence ID" value="NZ_CP118166.1"/>
</dbReference>
<name>A0AAF0CHE7_9PROT</name>
<dbReference type="CDD" id="cd16377">
    <property type="entry name" value="23S_rRNA_IVP_like"/>
    <property type="match status" value="1"/>
</dbReference>
<dbReference type="Gene3D" id="1.20.1440.60">
    <property type="entry name" value="23S rRNA-intervening sequence"/>
    <property type="match status" value="1"/>
</dbReference>
<gene>
    <name evidence="1" type="ORF">PUV54_01325</name>
</gene>
<dbReference type="NCBIfam" id="NF008911">
    <property type="entry name" value="PRK12275.1-2"/>
    <property type="match status" value="1"/>
</dbReference>
<dbReference type="AlphaFoldDB" id="A0AAF0CHE7"/>
<dbReference type="SUPFAM" id="SSF158446">
    <property type="entry name" value="IVS-encoded protein-like"/>
    <property type="match status" value="1"/>
</dbReference>
<dbReference type="InterPro" id="IPR036583">
    <property type="entry name" value="23S_rRNA_IVS_sf"/>
</dbReference>
<protein>
    <submittedName>
        <fullName evidence="1">Four helix bundle protein</fullName>
    </submittedName>
</protein>
<dbReference type="PANTHER" id="PTHR38471">
    <property type="entry name" value="FOUR HELIX BUNDLE PROTEIN"/>
    <property type="match status" value="1"/>
</dbReference>
<dbReference type="EMBL" id="CP118166">
    <property type="protein sequence ID" value="WDI31827.1"/>
    <property type="molecule type" value="Genomic_DNA"/>
</dbReference>
<reference evidence="1" key="1">
    <citation type="submission" date="2023-02" db="EMBL/GenBank/DDBJ databases">
        <title>Genome sequence of Hyphococcus flavus.</title>
        <authorList>
            <person name="Rong J.-C."/>
            <person name="Zhao Q."/>
            <person name="Yi M."/>
            <person name="Wu J.-Y."/>
        </authorList>
    </citation>
    <scope>NUCLEOTIDE SEQUENCE</scope>
    <source>
        <strain evidence="1">MCCC 1K03223</strain>
    </source>
</reference>
<dbReference type="InterPro" id="IPR012657">
    <property type="entry name" value="23S_rRNA-intervening_sequence"/>
</dbReference>
<keyword evidence="2" id="KW-1185">Reference proteome</keyword>
<dbReference type="Proteomes" id="UP001214043">
    <property type="component" value="Chromosome"/>
</dbReference>
<organism evidence="1 2">
    <name type="scientific">Hyphococcus flavus</name>
    <dbReference type="NCBI Taxonomy" id="1866326"/>
    <lineage>
        <taxon>Bacteria</taxon>
        <taxon>Pseudomonadati</taxon>
        <taxon>Pseudomonadota</taxon>
        <taxon>Alphaproteobacteria</taxon>
        <taxon>Parvularculales</taxon>
        <taxon>Parvularculaceae</taxon>
        <taxon>Hyphococcus</taxon>
    </lineage>
</organism>
<dbReference type="KEGG" id="hfl:PUV54_01325"/>
<sequence>MTNDVSFRNLKVWQKAMDLAEICYEATSAFPKEELYGMTSQMRRCSVSIAANIAEGYGRDSDGSFIQFLRISQGSIKELETHIILAGRLGMLNPDRVTSLLERTDELGKMMRGLINSVQSKSRSDT</sequence>
<evidence type="ECO:0000313" key="2">
    <source>
        <dbReference type="Proteomes" id="UP001214043"/>
    </source>
</evidence>
<evidence type="ECO:0000313" key="1">
    <source>
        <dbReference type="EMBL" id="WDI31827.1"/>
    </source>
</evidence>
<dbReference type="NCBIfam" id="TIGR02436">
    <property type="entry name" value="four helix bundle protein"/>
    <property type="match status" value="1"/>
</dbReference>
<dbReference type="PANTHER" id="PTHR38471:SF2">
    <property type="entry name" value="FOUR HELIX BUNDLE PROTEIN"/>
    <property type="match status" value="1"/>
</dbReference>